<keyword evidence="4" id="KW-1185">Reference proteome</keyword>
<reference evidence="3 4" key="1">
    <citation type="journal article" date="2018" name="New Phytol.">
        <title>Phylogenomics of Endogonaceae and evolution of mycorrhizas within Mucoromycota.</title>
        <authorList>
            <person name="Chang Y."/>
            <person name="Desiro A."/>
            <person name="Na H."/>
            <person name="Sandor L."/>
            <person name="Lipzen A."/>
            <person name="Clum A."/>
            <person name="Barry K."/>
            <person name="Grigoriev I.V."/>
            <person name="Martin F.M."/>
            <person name="Stajich J.E."/>
            <person name="Smith M.E."/>
            <person name="Bonito G."/>
            <person name="Spatafora J.W."/>
        </authorList>
    </citation>
    <scope>NUCLEOTIDE SEQUENCE [LARGE SCALE GENOMIC DNA]</scope>
    <source>
        <strain evidence="3 4">GMNB39</strain>
    </source>
</reference>
<gene>
    <name evidence="3" type="ORF">BC936DRAFT_144919</name>
</gene>
<dbReference type="Pfam" id="PF12828">
    <property type="entry name" value="PXB"/>
    <property type="match status" value="1"/>
</dbReference>
<dbReference type="GO" id="GO:0035091">
    <property type="term" value="F:phosphatidylinositol binding"/>
    <property type="evidence" value="ECO:0007669"/>
    <property type="project" value="InterPro"/>
</dbReference>
<dbReference type="SUPFAM" id="SSF64268">
    <property type="entry name" value="PX domain"/>
    <property type="match status" value="1"/>
</dbReference>
<comment type="caution">
    <text evidence="3">The sequence shown here is derived from an EMBL/GenBank/DDBJ whole genome shotgun (WGS) entry which is preliminary data.</text>
</comment>
<evidence type="ECO:0000313" key="4">
    <source>
        <dbReference type="Proteomes" id="UP000268093"/>
    </source>
</evidence>
<dbReference type="AlphaFoldDB" id="A0A433DBD3"/>
<protein>
    <submittedName>
        <fullName evidence="3">PX-associated-domain-containing protein</fullName>
    </submittedName>
</protein>
<sequence length="327" mass="38050">MTTTTSPALNPKQVHYLKRELITLELEKELNLLGENATLRTLFPTDNPADGITAGLATVPTSMVALRADTPLLRHAFNQYVLTFPLLQDTDRVEFWGKVQRFLDEFRKLQITNSAERTELTRRKKIGQKIERLLVLLYGVGIKVKEGKEESIRVEEELQKVKNKELVAKIVKIEGEESIVKWMTMNGLDINVVTVRDVTEKKHMMEHLHPTIEVPQVPPKAQNIFNRRPTEHHLYRERDRLSLRSFLHRVVADPRLARSEIFIQFLTSDPFKMNHEESYNAERRAEMDQIRADQEKRFKEEVDRKVEKLNGQLEGLKKELMKPGALQ</sequence>
<dbReference type="PANTHER" id="PTHR47185:SF1">
    <property type="entry name" value="PX DOMAIN-CONTAINING PROTEIN YPR097W"/>
    <property type="match status" value="1"/>
</dbReference>
<dbReference type="Pfam" id="PF00787">
    <property type="entry name" value="PX"/>
    <property type="match status" value="1"/>
</dbReference>
<dbReference type="InterPro" id="IPR024555">
    <property type="entry name" value="PX-associated"/>
</dbReference>
<feature type="domain" description="PX" evidence="1">
    <location>
        <begin position="202"/>
        <end position="269"/>
    </location>
</feature>
<dbReference type="PANTHER" id="PTHR47185">
    <property type="entry name" value="PX DOMAIN-CONTAINING PROTEIN YPR097W"/>
    <property type="match status" value="1"/>
</dbReference>
<proteinExistence type="predicted"/>
<dbReference type="EMBL" id="RBNI01003682">
    <property type="protein sequence ID" value="RUP48135.1"/>
    <property type="molecule type" value="Genomic_DNA"/>
</dbReference>
<dbReference type="InterPro" id="IPR001683">
    <property type="entry name" value="PX_dom"/>
</dbReference>
<dbReference type="OrthoDB" id="2117459at2759"/>
<name>A0A433DBD3_9FUNG</name>
<dbReference type="Gene3D" id="3.30.1520.10">
    <property type="entry name" value="Phox-like domain"/>
    <property type="match status" value="1"/>
</dbReference>
<accession>A0A433DBD3</accession>
<organism evidence="3 4">
    <name type="scientific">Jimgerdemannia flammicorona</name>
    <dbReference type="NCBI Taxonomy" id="994334"/>
    <lineage>
        <taxon>Eukaryota</taxon>
        <taxon>Fungi</taxon>
        <taxon>Fungi incertae sedis</taxon>
        <taxon>Mucoromycota</taxon>
        <taxon>Mucoromycotina</taxon>
        <taxon>Endogonomycetes</taxon>
        <taxon>Endogonales</taxon>
        <taxon>Endogonaceae</taxon>
        <taxon>Jimgerdemannia</taxon>
    </lineage>
</organism>
<evidence type="ECO:0000259" key="2">
    <source>
        <dbReference type="Pfam" id="PF12828"/>
    </source>
</evidence>
<feature type="domain" description="PX-associated" evidence="2">
    <location>
        <begin position="6"/>
        <end position="138"/>
    </location>
</feature>
<evidence type="ECO:0000259" key="1">
    <source>
        <dbReference type="Pfam" id="PF00787"/>
    </source>
</evidence>
<dbReference type="InterPro" id="IPR036871">
    <property type="entry name" value="PX_dom_sf"/>
</dbReference>
<dbReference type="Proteomes" id="UP000268093">
    <property type="component" value="Unassembled WGS sequence"/>
</dbReference>
<evidence type="ECO:0000313" key="3">
    <source>
        <dbReference type="EMBL" id="RUP48135.1"/>
    </source>
</evidence>
<dbReference type="InterPro" id="IPR047168">
    <property type="entry name" value="LEC1-like"/>
</dbReference>